<protein>
    <submittedName>
        <fullName evidence="6">Acetyltransferase protein</fullName>
    </submittedName>
</protein>
<dbReference type="PANTHER" id="PTHR43792">
    <property type="entry name" value="GNAT FAMILY, PUTATIVE (AFU_ORTHOLOGUE AFUA_3G00765)-RELATED-RELATED"/>
    <property type="match status" value="1"/>
</dbReference>
<keyword evidence="7" id="KW-1185">Reference proteome</keyword>
<keyword evidence="2" id="KW-0012">Acyltransferase</keyword>
<reference evidence="6" key="1">
    <citation type="submission" date="2023-06" db="EMBL/GenBank/DDBJ databases">
        <title>Genome-scale phylogeny and comparative genomics of the fungal order Sordariales.</title>
        <authorList>
            <consortium name="Lawrence Berkeley National Laboratory"/>
            <person name="Hensen N."/>
            <person name="Bonometti L."/>
            <person name="Westerberg I."/>
            <person name="Brannstrom I.O."/>
            <person name="Guillou S."/>
            <person name="Cros-Aarteil S."/>
            <person name="Calhoun S."/>
            <person name="Haridas S."/>
            <person name="Kuo A."/>
            <person name="Mondo S."/>
            <person name="Pangilinan J."/>
            <person name="Riley R."/>
            <person name="Labutti K."/>
            <person name="Andreopoulos B."/>
            <person name="Lipzen A."/>
            <person name="Chen C."/>
            <person name="Yanf M."/>
            <person name="Daum C."/>
            <person name="Ng V."/>
            <person name="Clum A."/>
            <person name="Steindorff A."/>
            <person name="Ohm R."/>
            <person name="Martin F."/>
            <person name="Silar P."/>
            <person name="Natvig D."/>
            <person name="Lalanne C."/>
            <person name="Gautier V."/>
            <person name="Ament-Velasquez S.L."/>
            <person name="Kruys A."/>
            <person name="Hutchinson M.I."/>
            <person name="Powell A.J."/>
            <person name="Barry K."/>
            <person name="Miller A.N."/>
            <person name="Grigoriev I.V."/>
            <person name="Debuchy R."/>
            <person name="Gladieux P."/>
            <person name="Thoren M.H."/>
            <person name="Johannesson H."/>
        </authorList>
    </citation>
    <scope>NUCLEOTIDE SEQUENCE</scope>
    <source>
        <strain evidence="6">8032-3</strain>
    </source>
</reference>
<feature type="compositionally biased region" description="Polar residues" evidence="4">
    <location>
        <begin position="1"/>
        <end position="19"/>
    </location>
</feature>
<dbReference type="SUPFAM" id="SSF55729">
    <property type="entry name" value="Acyl-CoA N-acyltransferases (Nat)"/>
    <property type="match status" value="1"/>
</dbReference>
<dbReference type="GO" id="GO:0016747">
    <property type="term" value="F:acyltransferase activity, transferring groups other than amino-acyl groups"/>
    <property type="evidence" value="ECO:0007669"/>
    <property type="project" value="InterPro"/>
</dbReference>
<proteinExistence type="inferred from homology"/>
<name>A0AAJ0C835_9PEZI</name>
<sequence>MASITEPSTRVQAQAQEQPDLNPAEAQFPTMAPPILHLAKCVLRPYQPTDAAAIALAANHPDVARYMRNAFPSPYTLHDAETWLATASPLSLAIFVPSPDGTPTLTLAGGIGLRRLADVESNTMEVGYWLGPTHQGRGVATDALRGFGRWAFSASGVPGLVRLEAAVFGPNARSAAVLARAGYVYEGARRSAAVLRDGGVVDVMVYGLLREECLALERGGDGVVVA</sequence>
<feature type="region of interest" description="Disordered" evidence="4">
    <location>
        <begin position="1"/>
        <end position="27"/>
    </location>
</feature>
<dbReference type="PANTHER" id="PTHR43792:SF8">
    <property type="entry name" value="[RIBOSOMAL PROTEIN US5]-ALANINE N-ACETYLTRANSFERASE"/>
    <property type="match status" value="1"/>
</dbReference>
<keyword evidence="1" id="KW-0808">Transferase</keyword>
<evidence type="ECO:0000256" key="2">
    <source>
        <dbReference type="ARBA" id="ARBA00023315"/>
    </source>
</evidence>
<dbReference type="Pfam" id="PF13302">
    <property type="entry name" value="Acetyltransf_3"/>
    <property type="match status" value="1"/>
</dbReference>
<dbReference type="AlphaFoldDB" id="A0AAJ0C835"/>
<comment type="similarity">
    <text evidence="3">Belongs to the acetyltransferase family. RimJ subfamily.</text>
</comment>
<dbReference type="InterPro" id="IPR000182">
    <property type="entry name" value="GNAT_dom"/>
</dbReference>
<dbReference type="GeneID" id="85315427"/>
<evidence type="ECO:0000256" key="3">
    <source>
        <dbReference type="ARBA" id="ARBA00038502"/>
    </source>
</evidence>
<dbReference type="Proteomes" id="UP001244011">
    <property type="component" value="Unassembled WGS sequence"/>
</dbReference>
<accession>A0AAJ0C835</accession>
<dbReference type="EMBL" id="MU839002">
    <property type="protein sequence ID" value="KAK1769431.1"/>
    <property type="molecule type" value="Genomic_DNA"/>
</dbReference>
<dbReference type="InterPro" id="IPR016181">
    <property type="entry name" value="Acyl_CoA_acyltransferase"/>
</dbReference>
<evidence type="ECO:0000313" key="6">
    <source>
        <dbReference type="EMBL" id="KAK1769431.1"/>
    </source>
</evidence>
<evidence type="ECO:0000256" key="1">
    <source>
        <dbReference type="ARBA" id="ARBA00022679"/>
    </source>
</evidence>
<dbReference type="PROSITE" id="PS51186">
    <property type="entry name" value="GNAT"/>
    <property type="match status" value="1"/>
</dbReference>
<dbReference type="InterPro" id="IPR051531">
    <property type="entry name" value="N-acetyltransferase"/>
</dbReference>
<feature type="domain" description="N-acetyltransferase" evidence="5">
    <location>
        <begin position="41"/>
        <end position="211"/>
    </location>
</feature>
<dbReference type="Gene3D" id="3.40.630.30">
    <property type="match status" value="1"/>
</dbReference>
<evidence type="ECO:0000313" key="7">
    <source>
        <dbReference type="Proteomes" id="UP001244011"/>
    </source>
</evidence>
<comment type="caution">
    <text evidence="6">The sequence shown here is derived from an EMBL/GenBank/DDBJ whole genome shotgun (WGS) entry which is preliminary data.</text>
</comment>
<dbReference type="RefSeq" id="XP_060285644.1">
    <property type="nucleotide sequence ID" value="XM_060432240.1"/>
</dbReference>
<gene>
    <name evidence="6" type="ORF">QBC33DRAFT_604149</name>
</gene>
<organism evidence="6 7">
    <name type="scientific">Phialemonium atrogriseum</name>
    <dbReference type="NCBI Taxonomy" id="1093897"/>
    <lineage>
        <taxon>Eukaryota</taxon>
        <taxon>Fungi</taxon>
        <taxon>Dikarya</taxon>
        <taxon>Ascomycota</taxon>
        <taxon>Pezizomycotina</taxon>
        <taxon>Sordariomycetes</taxon>
        <taxon>Sordariomycetidae</taxon>
        <taxon>Cephalothecales</taxon>
        <taxon>Cephalothecaceae</taxon>
        <taxon>Phialemonium</taxon>
    </lineage>
</organism>
<evidence type="ECO:0000259" key="5">
    <source>
        <dbReference type="PROSITE" id="PS51186"/>
    </source>
</evidence>
<evidence type="ECO:0000256" key="4">
    <source>
        <dbReference type="SAM" id="MobiDB-lite"/>
    </source>
</evidence>